<dbReference type="GO" id="GO:0052621">
    <property type="term" value="F:diguanylate cyclase activity"/>
    <property type="evidence" value="ECO:0007669"/>
    <property type="project" value="UniProtKB-EC"/>
</dbReference>
<dbReference type="Gene3D" id="3.30.450.350">
    <property type="entry name" value="CHASE domain"/>
    <property type="match status" value="1"/>
</dbReference>
<dbReference type="SUPFAM" id="SSF55073">
    <property type="entry name" value="Nucleotide cyclase"/>
    <property type="match status" value="1"/>
</dbReference>
<sequence>MIIKVVFSQCLALPWEDVIIKIYKFNPWIFCLLTIGYVLLSFMAVNLVTERFVNKQSQEIKEIIQHELALVRYSIEANVFRDTYLADSFASVVALNPQFAMKNWEYVAKQFLSKAALVRNIGLAPNNIISHVYPLKGNEEALGLNFRTLPQQYKTIQIARETQKVFIAGPLELVQGGTALIARYPIFTDVPHNANYWGGLSVVINYDKLIALSNLHQFKDVDVALVANNYNGTTSKLIEGDDAILKDFDISYPIYLPNVNWTLFAKYKNFHEIESVSQFENLFYTLGFMTFSVVYFLILFLINNYLRVHELSLHDELTKLPNRRYLFNEFERIKLRSGTLIELTVLNIDLNRFKQINDTLGHEAGDEVLKYIASSLTKCLRSSDFISRIGGDEFVVILQRTTKPEYIEQIIHKIHIYFESNPLRWRNHEIEISLSIGHYHFQGPSGDLVINDILSEADKSMYHDKLSQRKNEKVSENGQ</sequence>
<evidence type="ECO:0000313" key="8">
    <source>
        <dbReference type="EMBL" id="QMV16507.1"/>
    </source>
</evidence>
<feature type="domain" description="GGDEF" evidence="7">
    <location>
        <begin position="341"/>
        <end position="477"/>
    </location>
</feature>
<evidence type="ECO:0000256" key="3">
    <source>
        <dbReference type="ARBA" id="ARBA00022989"/>
    </source>
</evidence>
<keyword evidence="9" id="KW-0548">Nucleotidyltransferase</keyword>
<dbReference type="InterPro" id="IPR042240">
    <property type="entry name" value="CHASE_sf"/>
</dbReference>
<evidence type="ECO:0000313" key="9">
    <source>
        <dbReference type="EMBL" id="SIO92419.1"/>
    </source>
</evidence>
<reference evidence="9 10" key="1">
    <citation type="submission" date="2016-12" db="EMBL/GenBank/DDBJ databases">
        <authorList>
            <person name="Song W.-J."/>
            <person name="Kurnit D.M."/>
        </authorList>
    </citation>
    <scope>NUCLEOTIDE SEQUENCE [LARGE SCALE GENOMIC DNA]</scope>
    <source>
        <strain evidence="9 10">CECT 9026</strain>
    </source>
</reference>
<proteinExistence type="predicted"/>
<dbReference type="InterPro" id="IPR043128">
    <property type="entry name" value="Rev_trsase/Diguanyl_cyclase"/>
</dbReference>
<gene>
    <name evidence="9" type="primary">dosC_1</name>
    <name evidence="9" type="ORF">VSP9026_00028</name>
    <name evidence="8" type="ORF">Vspart_03901</name>
</gene>
<dbReference type="NCBIfam" id="TIGR00254">
    <property type="entry name" value="GGDEF"/>
    <property type="match status" value="1"/>
</dbReference>
<dbReference type="GO" id="GO:0007165">
    <property type="term" value="P:signal transduction"/>
    <property type="evidence" value="ECO:0007669"/>
    <property type="project" value="UniProtKB-ARBA"/>
</dbReference>
<dbReference type="InterPro" id="IPR029787">
    <property type="entry name" value="Nucleotide_cyclase"/>
</dbReference>
<dbReference type="PANTHER" id="PTHR46663:SF2">
    <property type="entry name" value="GGDEF DOMAIN-CONTAINING PROTEIN"/>
    <property type="match status" value="1"/>
</dbReference>
<comment type="subcellular location">
    <subcellularLocation>
        <location evidence="1">Membrane</location>
    </subcellularLocation>
</comment>
<evidence type="ECO:0000256" key="5">
    <source>
        <dbReference type="SAM" id="Phobius"/>
    </source>
</evidence>
<protein>
    <submittedName>
        <fullName evidence="9">Diguanylate cyclase DosC</fullName>
        <ecNumber evidence="9">2.7.7.65</ecNumber>
    </submittedName>
</protein>
<dbReference type="Pfam" id="PF03924">
    <property type="entry name" value="CHASE"/>
    <property type="match status" value="1"/>
</dbReference>
<dbReference type="InterPro" id="IPR000160">
    <property type="entry name" value="GGDEF_dom"/>
</dbReference>
<keyword evidence="11" id="KW-1185">Reference proteome</keyword>
<keyword evidence="4 5" id="KW-0472">Membrane</keyword>
<dbReference type="InterPro" id="IPR006189">
    <property type="entry name" value="CHASE_dom"/>
</dbReference>
<dbReference type="OrthoDB" id="9812260at2"/>
<reference evidence="8" key="2">
    <citation type="submission" date="2019-11" db="EMBL/GenBank/DDBJ databases">
        <authorList>
            <person name="January G."/>
            <person name="Bunk B."/>
        </authorList>
    </citation>
    <scope>NUCLEOTIDE SEQUENCE</scope>
    <source>
        <strain evidence="8">3.6</strain>
    </source>
</reference>
<keyword evidence="9" id="KW-0808">Transferase</keyword>
<feature type="transmembrane region" description="Helical" evidence="5">
    <location>
        <begin position="282"/>
        <end position="302"/>
    </location>
</feature>
<evidence type="ECO:0000256" key="2">
    <source>
        <dbReference type="ARBA" id="ARBA00022692"/>
    </source>
</evidence>
<feature type="transmembrane region" description="Helical" evidence="5">
    <location>
        <begin position="28"/>
        <end position="48"/>
    </location>
</feature>
<accession>A0A1N6LZ14</accession>
<keyword evidence="3 5" id="KW-1133">Transmembrane helix</keyword>
<dbReference type="Proteomes" id="UP000515264">
    <property type="component" value="Chromosome 2"/>
</dbReference>
<evidence type="ECO:0000256" key="4">
    <source>
        <dbReference type="ARBA" id="ARBA00023136"/>
    </source>
</evidence>
<dbReference type="EMBL" id="CP046269">
    <property type="protein sequence ID" value="QMV16507.1"/>
    <property type="molecule type" value="Genomic_DNA"/>
</dbReference>
<evidence type="ECO:0000259" key="7">
    <source>
        <dbReference type="PROSITE" id="PS50887"/>
    </source>
</evidence>
<dbReference type="CDD" id="cd01949">
    <property type="entry name" value="GGDEF"/>
    <property type="match status" value="1"/>
</dbReference>
<dbReference type="PROSITE" id="PS50887">
    <property type="entry name" value="GGDEF"/>
    <property type="match status" value="1"/>
</dbReference>
<evidence type="ECO:0000259" key="6">
    <source>
        <dbReference type="PROSITE" id="PS50839"/>
    </source>
</evidence>
<evidence type="ECO:0000313" key="10">
    <source>
        <dbReference type="Proteomes" id="UP000184774"/>
    </source>
</evidence>
<dbReference type="SMART" id="SM00267">
    <property type="entry name" value="GGDEF"/>
    <property type="match status" value="1"/>
</dbReference>
<reference evidence="8 11" key="3">
    <citation type="journal article" date="2020" name="J. Nat. Prod.">
        <title>Genomics-Metabolomics Profiling Disclosed Marine Vibrio spartinae 3.6 as a Producer of a New Branched Side Chain Prodigiosin.</title>
        <authorList>
            <person name="Vitale G.A."/>
            <person name="Sciarretta M."/>
            <person name="Palma Esposito F."/>
            <person name="January G.G."/>
            <person name="Giaccio M."/>
            <person name="Bunk B."/>
            <person name="Sproer C."/>
            <person name="Bajerski F."/>
            <person name="Power D."/>
            <person name="Festa C."/>
            <person name="Monti M.C."/>
            <person name="D'Auria M.V."/>
            <person name="de Pascale D."/>
        </authorList>
    </citation>
    <scope>NUCLEOTIDE SEQUENCE [LARGE SCALE GENOMIC DNA]</scope>
    <source>
        <strain evidence="8 11">3.6</strain>
    </source>
</reference>
<name>A0A1N6LZ14_9VIBR</name>
<organism evidence="9 10">
    <name type="scientific">Vibrio spartinae</name>
    <dbReference type="NCBI Taxonomy" id="1918945"/>
    <lineage>
        <taxon>Bacteria</taxon>
        <taxon>Pseudomonadati</taxon>
        <taxon>Pseudomonadota</taxon>
        <taxon>Gammaproteobacteria</taxon>
        <taxon>Vibrionales</taxon>
        <taxon>Vibrionaceae</taxon>
        <taxon>Vibrio</taxon>
    </lineage>
</organism>
<dbReference type="GO" id="GO:0016020">
    <property type="term" value="C:membrane"/>
    <property type="evidence" value="ECO:0007669"/>
    <property type="project" value="UniProtKB-SubCell"/>
</dbReference>
<dbReference type="SMART" id="SM01079">
    <property type="entry name" value="CHASE"/>
    <property type="match status" value="1"/>
</dbReference>
<dbReference type="PROSITE" id="PS50839">
    <property type="entry name" value="CHASE"/>
    <property type="match status" value="1"/>
</dbReference>
<feature type="domain" description="CHASE" evidence="6">
    <location>
        <begin position="125"/>
        <end position="218"/>
    </location>
</feature>
<dbReference type="EC" id="2.7.7.65" evidence="9"/>
<dbReference type="InterPro" id="IPR052163">
    <property type="entry name" value="DGC-Regulatory_Protein"/>
</dbReference>
<keyword evidence="2 5" id="KW-0812">Transmembrane</keyword>
<evidence type="ECO:0000313" key="11">
    <source>
        <dbReference type="Proteomes" id="UP000515264"/>
    </source>
</evidence>
<dbReference type="AlphaFoldDB" id="A0A1N6LZ14"/>
<dbReference type="PANTHER" id="PTHR46663">
    <property type="entry name" value="DIGUANYLATE CYCLASE DGCT-RELATED"/>
    <property type="match status" value="1"/>
</dbReference>
<dbReference type="Gene3D" id="3.30.70.270">
    <property type="match status" value="1"/>
</dbReference>
<evidence type="ECO:0000256" key="1">
    <source>
        <dbReference type="ARBA" id="ARBA00004370"/>
    </source>
</evidence>
<dbReference type="Proteomes" id="UP000184774">
    <property type="component" value="Unassembled WGS sequence"/>
</dbReference>
<dbReference type="EMBL" id="FSSB01000001">
    <property type="protein sequence ID" value="SIO92419.1"/>
    <property type="molecule type" value="Genomic_DNA"/>
</dbReference>
<dbReference type="Pfam" id="PF00990">
    <property type="entry name" value="GGDEF"/>
    <property type="match status" value="1"/>
</dbReference>